<sequence>MGFDASGARLDGEEIVGARLEATSFKRANVSFTDISHGAIIGCDFTRAFVSSLKLLGATVERCVFDFAIARLIDFKHANVRDNSFEGTRLDNSRWTEADCEQTSFRYANFGNAQFDSSRFSLCDFRQARFRPVTRLPSMTMAGAIFDRCDFRGAYFTGADLSGATFSRCRFQGAHGVPAAAENLIMITPTFIDDELSDTGNESIDNKEELLSRLMKRSEWPVSFEETGDPRYPYEAKDIEGKTWTVRLNAFPDEHCAYTLHIDHEPTENLTEWPAAWKRPPAVKPTSKPNLARADDAHEKATYEREQASFKRSRTIPPSRRFK</sequence>
<name>A0A011UWN7_9HYPH</name>
<protein>
    <recommendedName>
        <fullName evidence="4">Pentapeptide repeat protein</fullName>
    </recommendedName>
</protein>
<evidence type="ECO:0000256" key="1">
    <source>
        <dbReference type="SAM" id="MobiDB-lite"/>
    </source>
</evidence>
<comment type="caution">
    <text evidence="2">The sequence shown here is derived from an EMBL/GenBank/DDBJ whole genome shotgun (WGS) entry which is preliminary data.</text>
</comment>
<dbReference type="PANTHER" id="PTHR14136">
    <property type="entry name" value="BTB_POZ DOMAIN-CONTAINING PROTEIN KCTD9"/>
    <property type="match status" value="1"/>
</dbReference>
<dbReference type="HOGENOM" id="CLU_859554_0_0_5"/>
<reference evidence="2 3" key="1">
    <citation type="submission" date="2014-02" db="EMBL/GenBank/DDBJ databases">
        <title>Aquamicrobium defluvii Genome sequencing.</title>
        <authorList>
            <person name="Wang X."/>
        </authorList>
    </citation>
    <scope>NUCLEOTIDE SEQUENCE [LARGE SCALE GENOMIC DNA]</scope>
    <source>
        <strain evidence="2 3">W13Z1</strain>
    </source>
</reference>
<accession>A0A011UWN7</accession>
<gene>
    <name evidence="2" type="ORF">BG36_01745</name>
</gene>
<evidence type="ECO:0000313" key="3">
    <source>
        <dbReference type="Proteomes" id="UP000019849"/>
    </source>
</evidence>
<dbReference type="InterPro" id="IPR051082">
    <property type="entry name" value="Pentapeptide-BTB/POZ_domain"/>
</dbReference>
<organism evidence="2 3">
    <name type="scientific">Aquamicrobium defluvii</name>
    <dbReference type="NCBI Taxonomy" id="69279"/>
    <lineage>
        <taxon>Bacteria</taxon>
        <taxon>Pseudomonadati</taxon>
        <taxon>Pseudomonadota</taxon>
        <taxon>Alphaproteobacteria</taxon>
        <taxon>Hyphomicrobiales</taxon>
        <taxon>Phyllobacteriaceae</taxon>
        <taxon>Aquamicrobium</taxon>
    </lineage>
</organism>
<dbReference type="STRING" id="69279.BG36_01745"/>
<feature type="region of interest" description="Disordered" evidence="1">
    <location>
        <begin position="275"/>
        <end position="323"/>
    </location>
</feature>
<dbReference type="eggNOG" id="COG1357">
    <property type="taxonomic scope" value="Bacteria"/>
</dbReference>
<dbReference type="AlphaFoldDB" id="A0A011UWN7"/>
<dbReference type="PANTHER" id="PTHR14136:SF17">
    <property type="entry name" value="BTB_POZ DOMAIN-CONTAINING PROTEIN KCTD9"/>
    <property type="match status" value="1"/>
</dbReference>
<dbReference type="Pfam" id="PF00805">
    <property type="entry name" value="Pentapeptide"/>
    <property type="match status" value="2"/>
</dbReference>
<dbReference type="EMBL" id="JENY01000001">
    <property type="protein sequence ID" value="EXL10646.1"/>
    <property type="molecule type" value="Genomic_DNA"/>
</dbReference>
<dbReference type="Gene3D" id="2.160.20.80">
    <property type="entry name" value="E3 ubiquitin-protein ligase SopA"/>
    <property type="match status" value="2"/>
</dbReference>
<proteinExistence type="predicted"/>
<evidence type="ECO:0000313" key="2">
    <source>
        <dbReference type="EMBL" id="EXL10646.1"/>
    </source>
</evidence>
<feature type="compositionally biased region" description="Basic and acidic residues" evidence="1">
    <location>
        <begin position="293"/>
        <end position="309"/>
    </location>
</feature>
<dbReference type="InterPro" id="IPR001646">
    <property type="entry name" value="5peptide_repeat"/>
</dbReference>
<evidence type="ECO:0008006" key="4">
    <source>
        <dbReference type="Google" id="ProtNLM"/>
    </source>
</evidence>
<dbReference type="PATRIC" id="fig|69279.3.peg.353"/>
<dbReference type="SUPFAM" id="SSF141571">
    <property type="entry name" value="Pentapeptide repeat-like"/>
    <property type="match status" value="2"/>
</dbReference>
<dbReference type="Proteomes" id="UP000019849">
    <property type="component" value="Unassembled WGS sequence"/>
</dbReference>